<feature type="non-terminal residue" evidence="3">
    <location>
        <position position="515"/>
    </location>
</feature>
<dbReference type="Proteomes" id="UP000886111">
    <property type="component" value="Unassembled WGS sequence"/>
</dbReference>
<protein>
    <submittedName>
        <fullName evidence="3">Non-ribosomal peptide synthetase</fullName>
    </submittedName>
</protein>
<evidence type="ECO:0000259" key="2">
    <source>
        <dbReference type="Pfam" id="PF00668"/>
    </source>
</evidence>
<feature type="non-terminal residue" evidence="3">
    <location>
        <position position="1"/>
    </location>
</feature>
<dbReference type="Pfam" id="PF00668">
    <property type="entry name" value="Condensation"/>
    <property type="match status" value="1"/>
</dbReference>
<dbReference type="Gene3D" id="3.30.559.30">
    <property type="entry name" value="Nonribosomal peptide synthetase, condensation domain"/>
    <property type="match status" value="1"/>
</dbReference>
<dbReference type="PANTHER" id="PTHR45398">
    <property type="match status" value="1"/>
</dbReference>
<dbReference type="GO" id="GO:0003824">
    <property type="term" value="F:catalytic activity"/>
    <property type="evidence" value="ECO:0007669"/>
    <property type="project" value="InterPro"/>
</dbReference>
<dbReference type="Gene3D" id="3.40.50.12780">
    <property type="entry name" value="N-terminal domain of ligase-like"/>
    <property type="match status" value="1"/>
</dbReference>
<evidence type="ECO:0000259" key="1">
    <source>
        <dbReference type="Pfam" id="PF00501"/>
    </source>
</evidence>
<name>A0A7V5H2Q2_CALAY</name>
<dbReference type="Gene3D" id="3.30.559.10">
    <property type="entry name" value="Chloramphenicol acetyltransferase-like domain"/>
    <property type="match status" value="1"/>
</dbReference>
<dbReference type="PANTHER" id="PTHR45398:SF1">
    <property type="entry name" value="ENZYME, PUTATIVE (JCVI)-RELATED"/>
    <property type="match status" value="1"/>
</dbReference>
<dbReference type="EMBL" id="DRTD01000229">
    <property type="protein sequence ID" value="HHE54764.1"/>
    <property type="molecule type" value="Genomic_DNA"/>
</dbReference>
<dbReference type="SUPFAM" id="SSF52777">
    <property type="entry name" value="CoA-dependent acyltransferases"/>
    <property type="match status" value="2"/>
</dbReference>
<dbReference type="InterPro" id="IPR000873">
    <property type="entry name" value="AMP-dep_synth/lig_dom"/>
</dbReference>
<sequence length="515" mass="59325">GRVANAFTLSFAQQRLWFLYQLDPSSTAYHIPAALRLIGKLNIKALKEALTTITKRHEILRTTFSTINGTPIQIVSNNSNVSLSFVDISTLAPQVRQQELEQILLNENAKPFDLNKGPLWKVKVIKLSENEHVLYLLMHHIISDGWSVGVFVNEFSQLYNSYIQGSANPLPPLKIQYADFAVWQKKKLESEIKEKQLLYWKEKLSGHLPVLELPTDHPRPAIKSYRGSHRQSSIKGPLVEKIRQFSQQNGATIFMTLLSAFYALLYRYSNQPDICIGTPIANRNRAETQGLIGFFVNTLVLRNDLSGEPSFTELLQRTRNMVLEAFSHQDLPFEMLVEELHPERSLSHTPLFQVMFVYQNALEKGLQLPDLKIESIQVPNKNAKFDLTLTVAELPNEFALDVEFDTDLFEAETIYRLMSHFQKILAEALQQPEIPITRLDLLTESEKRKILDEWIPKGPKFPPEKCIHQWFEEKAEKFADRTALTFEGHHITYKELNRRANQLAHFLLERNVQPD</sequence>
<dbReference type="CDD" id="cd19531">
    <property type="entry name" value="LCL_NRPS-like"/>
    <property type="match status" value="1"/>
</dbReference>
<proteinExistence type="predicted"/>
<dbReference type="FunFam" id="3.30.559.10:FF:000012">
    <property type="entry name" value="Non-ribosomal peptide synthetase"/>
    <property type="match status" value="1"/>
</dbReference>
<dbReference type="SUPFAM" id="SSF56801">
    <property type="entry name" value="Acetyl-CoA synthetase-like"/>
    <property type="match status" value="1"/>
</dbReference>
<dbReference type="InterPro" id="IPR042099">
    <property type="entry name" value="ANL_N_sf"/>
</dbReference>
<dbReference type="AlphaFoldDB" id="A0A7V5H2Q2"/>
<dbReference type="InterPro" id="IPR023213">
    <property type="entry name" value="CAT-like_dom_sf"/>
</dbReference>
<dbReference type="Pfam" id="PF00501">
    <property type="entry name" value="AMP-binding"/>
    <property type="match status" value="1"/>
</dbReference>
<organism evidence="3">
    <name type="scientific">Caldithrix abyssi</name>
    <dbReference type="NCBI Taxonomy" id="187145"/>
    <lineage>
        <taxon>Bacteria</taxon>
        <taxon>Pseudomonadati</taxon>
        <taxon>Calditrichota</taxon>
        <taxon>Calditrichia</taxon>
        <taxon>Calditrichales</taxon>
        <taxon>Calditrichaceae</taxon>
        <taxon>Caldithrix</taxon>
    </lineage>
</organism>
<accession>A0A7V5H2Q2</accession>
<feature type="domain" description="Condensation" evidence="2">
    <location>
        <begin position="5"/>
        <end position="451"/>
    </location>
</feature>
<feature type="domain" description="AMP-dependent synthetase/ligase" evidence="1">
    <location>
        <begin position="471"/>
        <end position="514"/>
    </location>
</feature>
<gene>
    <name evidence="3" type="ORF">ENL21_03205</name>
</gene>
<evidence type="ECO:0000313" key="3">
    <source>
        <dbReference type="EMBL" id="HHE54764.1"/>
    </source>
</evidence>
<reference evidence="3" key="1">
    <citation type="journal article" date="2020" name="mSystems">
        <title>Genome- and Community-Level Interaction Insights into Carbon Utilization and Element Cycling Functions of Hydrothermarchaeota in Hydrothermal Sediment.</title>
        <authorList>
            <person name="Zhou Z."/>
            <person name="Liu Y."/>
            <person name="Xu W."/>
            <person name="Pan J."/>
            <person name="Luo Z.H."/>
            <person name="Li M."/>
        </authorList>
    </citation>
    <scope>NUCLEOTIDE SEQUENCE [LARGE SCALE GENOMIC DNA]</scope>
    <source>
        <strain evidence="3">HyVt-76</strain>
    </source>
</reference>
<dbReference type="InterPro" id="IPR001242">
    <property type="entry name" value="Condensation_dom"/>
</dbReference>
<comment type="caution">
    <text evidence="3">The sequence shown here is derived from an EMBL/GenBank/DDBJ whole genome shotgun (WGS) entry which is preliminary data.</text>
</comment>